<dbReference type="InterPro" id="IPR011767">
    <property type="entry name" value="GLR_AS"/>
</dbReference>
<gene>
    <name evidence="6" type="ORF">O9G_001526</name>
    <name evidence="7" type="ORF">ROZALSC1DRAFT_31459</name>
</gene>
<evidence type="ECO:0000313" key="9">
    <source>
        <dbReference type="Proteomes" id="UP000281549"/>
    </source>
</evidence>
<dbReference type="Proteomes" id="UP000281549">
    <property type="component" value="Unassembled WGS sequence"/>
</dbReference>
<evidence type="ECO:0000313" key="8">
    <source>
        <dbReference type="Proteomes" id="UP000030755"/>
    </source>
</evidence>
<keyword evidence="4" id="KW-0676">Redox-active center</keyword>
<dbReference type="GO" id="GO:0004602">
    <property type="term" value="F:glutathione peroxidase activity"/>
    <property type="evidence" value="ECO:0007669"/>
    <property type="project" value="UniProtKB-ARBA"/>
</dbReference>
<protein>
    <submittedName>
        <fullName evidence="7">Glutaredoxin type 1</fullName>
    </submittedName>
    <submittedName>
        <fullName evidence="6">Glutaredoxin, eukaryotic/virial domain-containing protein</fullName>
    </submittedName>
</protein>
<evidence type="ECO:0000313" key="6">
    <source>
        <dbReference type="EMBL" id="EPZ36542.1"/>
    </source>
</evidence>
<dbReference type="AlphaFoldDB" id="A0A075B2E9"/>
<evidence type="ECO:0000256" key="2">
    <source>
        <dbReference type="ARBA" id="ARBA00022982"/>
    </source>
</evidence>
<dbReference type="HOGENOM" id="CLU_026126_7_2_1"/>
<dbReference type="GO" id="GO:0005737">
    <property type="term" value="C:cytoplasm"/>
    <property type="evidence" value="ECO:0007669"/>
    <property type="project" value="TreeGrafter"/>
</dbReference>
<dbReference type="SUPFAM" id="SSF52833">
    <property type="entry name" value="Thioredoxin-like"/>
    <property type="match status" value="1"/>
</dbReference>
<dbReference type="Gene3D" id="3.40.30.10">
    <property type="entry name" value="Glutaredoxin"/>
    <property type="match status" value="1"/>
</dbReference>
<organism evidence="6 8">
    <name type="scientific">Rozella allomycis (strain CSF55)</name>
    <dbReference type="NCBI Taxonomy" id="988480"/>
    <lineage>
        <taxon>Eukaryota</taxon>
        <taxon>Fungi</taxon>
        <taxon>Fungi incertae sedis</taxon>
        <taxon>Cryptomycota</taxon>
        <taxon>Cryptomycota incertae sedis</taxon>
        <taxon>Rozella</taxon>
    </lineage>
</organism>
<dbReference type="EMBL" id="ML006343">
    <property type="protein sequence ID" value="RKP16650.1"/>
    <property type="molecule type" value="Genomic_DNA"/>
</dbReference>
<dbReference type="InterPro" id="IPR014025">
    <property type="entry name" value="Glutaredoxin_subgr"/>
</dbReference>
<dbReference type="InterPro" id="IPR036249">
    <property type="entry name" value="Thioredoxin-like_sf"/>
</dbReference>
<reference evidence="9" key="2">
    <citation type="journal article" date="2018" name="Nat. Microbiol.">
        <title>Leveraging single-cell genomics to expand the fungal tree of life.</title>
        <authorList>
            <person name="Ahrendt S.R."/>
            <person name="Quandt C.A."/>
            <person name="Ciobanu D."/>
            <person name="Clum A."/>
            <person name="Salamov A."/>
            <person name="Andreopoulos B."/>
            <person name="Cheng J.F."/>
            <person name="Woyke T."/>
            <person name="Pelin A."/>
            <person name="Henrissat B."/>
            <person name="Reynolds N.K."/>
            <person name="Benny G.L."/>
            <person name="Smith M.E."/>
            <person name="James T.Y."/>
            <person name="Grigoriev I.V."/>
        </authorList>
    </citation>
    <scope>NUCLEOTIDE SEQUENCE [LARGE SCALE GENOMIC DNA]</scope>
    <source>
        <strain evidence="9">CSF55</strain>
    </source>
</reference>
<sequence length="97" mass="10914">MNALVKKLIAENNVMIFSKSYCPYCKKAKKLFENINVSYFALELDQESNGSEIQNELAKMTGQTTVPNIFIKGNHLGGCDDTYEAFNSGKLQKLLKE</sequence>
<keyword evidence="2" id="KW-0249">Electron transport</keyword>
<accession>A0A075B2E9</accession>
<dbReference type="InterPro" id="IPR011899">
    <property type="entry name" value="Glutaredoxin_euk/vir"/>
</dbReference>
<name>A0A075B2E9_ROZAC</name>
<proteinExistence type="predicted"/>
<dbReference type="PANTHER" id="PTHR45694">
    <property type="entry name" value="GLUTAREDOXIN 2"/>
    <property type="match status" value="1"/>
</dbReference>
<reference evidence="6 8" key="1">
    <citation type="journal article" date="2013" name="Curr. Biol.">
        <title>Shared signatures of parasitism and phylogenomics unite Cryptomycota and microsporidia.</title>
        <authorList>
            <person name="James T.Y."/>
            <person name="Pelin A."/>
            <person name="Bonen L."/>
            <person name="Ahrendt S."/>
            <person name="Sain D."/>
            <person name="Corradi N."/>
            <person name="Stajich J.E."/>
        </authorList>
    </citation>
    <scope>NUCLEOTIDE SEQUENCE [LARGE SCALE GENOMIC DNA]</scope>
    <source>
        <strain evidence="6 8">CSF55</strain>
        <strain evidence="6 8">CSF55</strain>
    </source>
</reference>
<keyword evidence="3" id="KW-1015">Disulfide bond</keyword>
<dbReference type="Proteomes" id="UP000030755">
    <property type="component" value="Unassembled WGS sequence"/>
</dbReference>
<dbReference type="GO" id="GO:0034599">
    <property type="term" value="P:cellular response to oxidative stress"/>
    <property type="evidence" value="ECO:0007669"/>
    <property type="project" value="TreeGrafter"/>
</dbReference>
<dbReference type="CDD" id="cd03419">
    <property type="entry name" value="GRX_GRXh_1_2_like"/>
    <property type="match status" value="1"/>
</dbReference>
<keyword evidence="1" id="KW-0813">Transport</keyword>
<dbReference type="Pfam" id="PF00462">
    <property type="entry name" value="Glutaredoxin"/>
    <property type="match status" value="1"/>
</dbReference>
<evidence type="ECO:0000313" key="7">
    <source>
        <dbReference type="EMBL" id="RKP16650.1"/>
    </source>
</evidence>
<keyword evidence="8" id="KW-1185">Reference proteome</keyword>
<dbReference type="GO" id="GO:0015038">
    <property type="term" value="F:glutathione disulfide oxidoreductase activity"/>
    <property type="evidence" value="ECO:0007669"/>
    <property type="project" value="TreeGrafter"/>
</dbReference>
<dbReference type="InterPro" id="IPR002109">
    <property type="entry name" value="Glutaredoxin"/>
</dbReference>
<dbReference type="PRINTS" id="PR00160">
    <property type="entry name" value="GLUTAREDOXIN"/>
</dbReference>
<evidence type="ECO:0000256" key="4">
    <source>
        <dbReference type="ARBA" id="ARBA00023284"/>
    </source>
</evidence>
<evidence type="ECO:0000256" key="3">
    <source>
        <dbReference type="ARBA" id="ARBA00023157"/>
    </source>
</evidence>
<dbReference type="NCBIfam" id="TIGR02180">
    <property type="entry name" value="GRX_euk"/>
    <property type="match status" value="1"/>
</dbReference>
<evidence type="ECO:0000256" key="1">
    <source>
        <dbReference type="ARBA" id="ARBA00022448"/>
    </source>
</evidence>
<dbReference type="PROSITE" id="PS51354">
    <property type="entry name" value="GLUTAREDOXIN_2"/>
    <property type="match status" value="1"/>
</dbReference>
<dbReference type="OMA" id="IYTSPLC"/>
<feature type="domain" description="Glutaredoxin" evidence="5">
    <location>
        <begin position="14"/>
        <end position="75"/>
    </location>
</feature>
<dbReference type="PROSITE" id="PS00195">
    <property type="entry name" value="GLUTAREDOXIN_1"/>
    <property type="match status" value="1"/>
</dbReference>
<dbReference type="FunFam" id="3.40.30.10:FF:000026">
    <property type="entry name" value="Glutaredoxin 2"/>
    <property type="match status" value="1"/>
</dbReference>
<reference evidence="7" key="3">
    <citation type="submission" date="2018-08" db="EMBL/GenBank/DDBJ databases">
        <title>Leveraging single-cell genomics to expand the Fungal Tree of Life.</title>
        <authorList>
            <consortium name="DOE Joint Genome Institute"/>
            <person name="Ahrendt S.R."/>
            <person name="Quandt C.A."/>
            <person name="Ciobanu D."/>
            <person name="Clum A."/>
            <person name="Salamov A."/>
            <person name="Andreopoulos B."/>
            <person name="Cheng J.-F."/>
            <person name="Woyke T."/>
            <person name="Pelin A."/>
            <person name="Henrissat B."/>
            <person name="Reynolds N."/>
            <person name="Benny G.L."/>
            <person name="Smith M.E."/>
            <person name="James T.Y."/>
            <person name="Grigoriev I.V."/>
        </authorList>
    </citation>
    <scope>NUCLEOTIDE SEQUENCE</scope>
    <source>
        <strain evidence="7">CSF55</strain>
    </source>
</reference>
<dbReference type="PANTHER" id="PTHR45694:SF18">
    <property type="entry name" value="GLUTAREDOXIN-1-RELATED"/>
    <property type="match status" value="1"/>
</dbReference>
<dbReference type="EMBL" id="KE560523">
    <property type="protein sequence ID" value="EPZ36542.1"/>
    <property type="molecule type" value="Genomic_DNA"/>
</dbReference>
<dbReference type="STRING" id="988480.A0A075B2E9"/>
<evidence type="ECO:0000259" key="5">
    <source>
        <dbReference type="Pfam" id="PF00462"/>
    </source>
</evidence>
<dbReference type="OrthoDB" id="418495at2759"/>